<dbReference type="InterPro" id="IPR013325">
    <property type="entry name" value="RNA_pol_sigma_r2"/>
</dbReference>
<reference evidence="7 8" key="1">
    <citation type="submission" date="2016-10" db="EMBL/GenBank/DDBJ databases">
        <title>Lutibacter sp. LPB0138, isolated from marine gastropod.</title>
        <authorList>
            <person name="Kim E."/>
            <person name="Yi H."/>
        </authorList>
    </citation>
    <scope>NUCLEOTIDE SEQUENCE [LARGE SCALE GENOMIC DNA]</scope>
    <source>
        <strain evidence="7 8">LPB0138</strain>
    </source>
</reference>
<sequence length="185" mass="21702">MFKTKLYHTDLIKQCRNQNRKAQLKLYNQYCDAMYNVAFRFMKNSQDAEDVMQEAFIKAFSKINTFKGEVTFGAWLKRIVVNKSIDTLKSVKYNFSELDDNYLNVVDDNNWEVADEISAEEVKTVISRLPQKYELILTLYLMEGYDHQEISQILNITEVNSRTQLLRGKQKLKELLKQKGNGTGY</sequence>
<name>A0A1D8P6R5_9FLAO</name>
<keyword evidence="3" id="KW-0731">Sigma factor</keyword>
<dbReference type="InterPro" id="IPR007627">
    <property type="entry name" value="RNA_pol_sigma70_r2"/>
</dbReference>
<proteinExistence type="inferred from homology"/>
<keyword evidence="4" id="KW-0804">Transcription</keyword>
<dbReference type="InterPro" id="IPR013249">
    <property type="entry name" value="RNA_pol_sigma70_r4_t2"/>
</dbReference>
<evidence type="ECO:0000256" key="4">
    <source>
        <dbReference type="ARBA" id="ARBA00023163"/>
    </source>
</evidence>
<organism evidence="7 8">
    <name type="scientific">Urechidicola croceus</name>
    <dbReference type="NCBI Taxonomy" id="1850246"/>
    <lineage>
        <taxon>Bacteria</taxon>
        <taxon>Pseudomonadati</taxon>
        <taxon>Bacteroidota</taxon>
        <taxon>Flavobacteriia</taxon>
        <taxon>Flavobacteriales</taxon>
        <taxon>Flavobacteriaceae</taxon>
        <taxon>Urechidicola</taxon>
    </lineage>
</organism>
<evidence type="ECO:0000256" key="1">
    <source>
        <dbReference type="ARBA" id="ARBA00010641"/>
    </source>
</evidence>
<dbReference type="Proteomes" id="UP000176050">
    <property type="component" value="Chromosome"/>
</dbReference>
<evidence type="ECO:0000259" key="6">
    <source>
        <dbReference type="Pfam" id="PF08281"/>
    </source>
</evidence>
<evidence type="ECO:0000313" key="8">
    <source>
        <dbReference type="Proteomes" id="UP000176050"/>
    </source>
</evidence>
<protein>
    <submittedName>
        <fullName evidence="7">RNA polymerase subunit sigma-70</fullName>
    </submittedName>
</protein>
<evidence type="ECO:0000313" key="7">
    <source>
        <dbReference type="EMBL" id="AOW20256.1"/>
    </source>
</evidence>
<dbReference type="GO" id="GO:0003677">
    <property type="term" value="F:DNA binding"/>
    <property type="evidence" value="ECO:0007669"/>
    <property type="project" value="InterPro"/>
</dbReference>
<dbReference type="EMBL" id="CP017478">
    <property type="protein sequence ID" value="AOW20256.1"/>
    <property type="molecule type" value="Genomic_DNA"/>
</dbReference>
<dbReference type="CDD" id="cd06171">
    <property type="entry name" value="Sigma70_r4"/>
    <property type="match status" value="1"/>
</dbReference>
<dbReference type="SUPFAM" id="SSF88946">
    <property type="entry name" value="Sigma2 domain of RNA polymerase sigma factors"/>
    <property type="match status" value="1"/>
</dbReference>
<feature type="domain" description="RNA polymerase sigma-70 region 2" evidence="5">
    <location>
        <begin position="26"/>
        <end position="90"/>
    </location>
</feature>
<dbReference type="GO" id="GO:0016987">
    <property type="term" value="F:sigma factor activity"/>
    <property type="evidence" value="ECO:0007669"/>
    <property type="project" value="UniProtKB-KW"/>
</dbReference>
<dbReference type="KEGG" id="lul:LPB138_06000"/>
<dbReference type="Pfam" id="PF08281">
    <property type="entry name" value="Sigma70_r4_2"/>
    <property type="match status" value="1"/>
</dbReference>
<feature type="domain" description="RNA polymerase sigma factor 70 region 4 type 2" evidence="6">
    <location>
        <begin position="120"/>
        <end position="172"/>
    </location>
</feature>
<accession>A0A1D8P6R5</accession>
<dbReference type="AlphaFoldDB" id="A0A1D8P6R5"/>
<dbReference type="Gene3D" id="1.10.1740.10">
    <property type="match status" value="1"/>
</dbReference>
<dbReference type="NCBIfam" id="TIGR02937">
    <property type="entry name" value="sigma70-ECF"/>
    <property type="match status" value="1"/>
</dbReference>
<dbReference type="Gene3D" id="1.10.10.10">
    <property type="entry name" value="Winged helix-like DNA-binding domain superfamily/Winged helix DNA-binding domain"/>
    <property type="match status" value="1"/>
</dbReference>
<dbReference type="PANTHER" id="PTHR43133:SF60">
    <property type="entry name" value="RNA POLYMERASE SIGMA FACTOR SIGV"/>
    <property type="match status" value="1"/>
</dbReference>
<dbReference type="InterPro" id="IPR013324">
    <property type="entry name" value="RNA_pol_sigma_r3/r4-like"/>
</dbReference>
<dbReference type="SUPFAM" id="SSF88659">
    <property type="entry name" value="Sigma3 and sigma4 domains of RNA polymerase sigma factors"/>
    <property type="match status" value="1"/>
</dbReference>
<dbReference type="OrthoDB" id="1160671at2"/>
<comment type="similarity">
    <text evidence="1">Belongs to the sigma-70 factor family. ECF subfamily.</text>
</comment>
<evidence type="ECO:0000256" key="2">
    <source>
        <dbReference type="ARBA" id="ARBA00023015"/>
    </source>
</evidence>
<keyword evidence="2" id="KW-0805">Transcription regulation</keyword>
<dbReference type="STRING" id="1850246.LPB138_06000"/>
<dbReference type="Pfam" id="PF04542">
    <property type="entry name" value="Sigma70_r2"/>
    <property type="match status" value="1"/>
</dbReference>
<keyword evidence="8" id="KW-1185">Reference proteome</keyword>
<dbReference type="InterPro" id="IPR036388">
    <property type="entry name" value="WH-like_DNA-bd_sf"/>
</dbReference>
<evidence type="ECO:0000256" key="3">
    <source>
        <dbReference type="ARBA" id="ARBA00023082"/>
    </source>
</evidence>
<dbReference type="InterPro" id="IPR039425">
    <property type="entry name" value="RNA_pol_sigma-70-like"/>
</dbReference>
<dbReference type="PANTHER" id="PTHR43133">
    <property type="entry name" value="RNA POLYMERASE ECF-TYPE SIGMA FACTO"/>
    <property type="match status" value="1"/>
</dbReference>
<gene>
    <name evidence="7" type="ORF">LPB138_06000</name>
</gene>
<dbReference type="RefSeq" id="WP_070236394.1">
    <property type="nucleotide sequence ID" value="NZ_CP017478.1"/>
</dbReference>
<dbReference type="GO" id="GO:0006352">
    <property type="term" value="P:DNA-templated transcription initiation"/>
    <property type="evidence" value="ECO:0007669"/>
    <property type="project" value="InterPro"/>
</dbReference>
<evidence type="ECO:0000259" key="5">
    <source>
        <dbReference type="Pfam" id="PF04542"/>
    </source>
</evidence>
<dbReference type="InterPro" id="IPR014284">
    <property type="entry name" value="RNA_pol_sigma-70_dom"/>
</dbReference>